<proteinExistence type="predicted"/>
<dbReference type="KEGG" id="vg:77953932"/>
<dbReference type="RefSeq" id="YP_010677553.1">
    <property type="nucleotide sequence ID" value="NC_071022.1"/>
</dbReference>
<dbReference type="EMBL" id="OL455900">
    <property type="protein sequence ID" value="UJQ87187.1"/>
    <property type="molecule type" value="Genomic_DNA"/>
</dbReference>
<reference evidence="1" key="1">
    <citation type="submission" date="2021-11" db="EMBL/GenBank/DDBJ databases">
        <authorList>
            <person name="Sydney V."/>
            <person name="Hansen K."/>
            <person name="Christner J."/>
            <person name="Deckinger K."/>
            <person name="Miller H."/>
            <person name="Baileys A."/>
            <person name="Berdar T."/>
            <person name="Fuhrer G."/>
            <person name="Everett M."/>
            <person name="Evans I."/>
            <person name="Harbison A."/>
            <person name="Jacks D."/>
            <person name="Philbrick A."/>
            <person name="Learn C."/>
            <person name="Swerdlow S.J."/>
            <person name="Klyczek K."/>
            <person name="Garlena R.A."/>
            <person name="Russell D.A."/>
            <person name="Jacobs-Sera D."/>
            <person name="Hatfull G.F."/>
        </authorList>
    </citation>
    <scope>NUCLEOTIDE SEQUENCE</scope>
</reference>
<name>A0AA49BPT4_9CAUD</name>
<evidence type="ECO:0000313" key="2">
    <source>
        <dbReference type="Proteomes" id="UP001200142"/>
    </source>
</evidence>
<gene>
    <name evidence="1" type="primary">49</name>
    <name evidence="1" type="ORF">SEA_BAILEYBLU_49</name>
</gene>
<protein>
    <submittedName>
        <fullName evidence="1">Uncharacterized protein</fullName>
    </submittedName>
</protein>
<organism evidence="1 2">
    <name type="scientific">Arthrobacter phage BaileyBlu</name>
    <dbReference type="NCBI Taxonomy" id="2910754"/>
    <lineage>
        <taxon>Viruses</taxon>
        <taxon>Duplodnaviria</taxon>
        <taxon>Heunggongvirae</taxon>
        <taxon>Uroviricota</taxon>
        <taxon>Caudoviricetes</taxon>
        <taxon>Casidaviridae</taxon>
        <taxon>Baileybluvirus</taxon>
        <taxon>Baileybluvirus baileyblu</taxon>
    </lineage>
</organism>
<sequence length="69" mass="7472">MGPASALNYAAQHGSVVTIVPADFYDEPVPFTGTVREIPAIPSVYEIRPLGHGHIHRVMADDVAEVIFE</sequence>
<keyword evidence="2" id="KW-1185">Reference proteome</keyword>
<dbReference type="GeneID" id="77953932"/>
<evidence type="ECO:0000313" key="1">
    <source>
        <dbReference type="EMBL" id="UJQ87187.1"/>
    </source>
</evidence>
<dbReference type="Proteomes" id="UP001200142">
    <property type="component" value="Segment"/>
</dbReference>
<accession>A0AA49BPT4</accession>